<comment type="similarity">
    <text evidence="2">Belongs to the gluconeogenesis factor family.</text>
</comment>
<sequence>MKLSTWLRPGMLIKRWVLLLMLGLVMTSLGLAMGLAWVYRNYDFPHRVSGLVQAVTLQFIPHPYREMLMLMVGGCLVVIGFIQLSRSLLSPFLEQRADGQGLAEIIHAHRFGPAQPEFRVVAIGGGTGLSTLLRGLKAHNVAITAIVTTGDDGGSSGRLRSEFNIPPPGDIRNCLVALADSEPLMSDLFQFRFPEVGSPLDGHSFGNLFITAMTQVTGSFERAVAESSRVLAVRGQVMPSTLENITVCAEMADGQVVRGESRITQYRGRIRRIFLDPERPEAYDPAIIAILSADLIVLGPGSLFTSVIPNVLVNGIAHAIRFSPAVKVYVCNVTTQRGETDSFRAVDHVQALHDHVGGPLVDYVLVNNNFEPSRRIDPALGIAPVSLDGIDRLQDVGVILRDVVCDEQPMRHDPAKLSTALLEIVREAKSTARTADAGEVREPAAISGVMGGMATPAVADARRRVSRQ</sequence>
<dbReference type="GO" id="GO:0043743">
    <property type="term" value="F:LPPG:FO 2-phospho-L-lactate transferase activity"/>
    <property type="evidence" value="ECO:0007669"/>
    <property type="project" value="InterPro"/>
</dbReference>
<keyword evidence="3" id="KW-1133">Transmembrane helix</keyword>
<protein>
    <recommendedName>
        <fullName evidence="2">Putative gluconeogenesis factor</fullName>
    </recommendedName>
</protein>
<dbReference type="Pfam" id="PF01933">
    <property type="entry name" value="CofD"/>
    <property type="match status" value="1"/>
</dbReference>
<dbReference type="GO" id="GO:0008360">
    <property type="term" value="P:regulation of cell shape"/>
    <property type="evidence" value="ECO:0007669"/>
    <property type="project" value="UniProtKB-UniRule"/>
</dbReference>
<evidence type="ECO:0000256" key="1">
    <source>
        <dbReference type="ARBA" id="ARBA00022490"/>
    </source>
</evidence>
<dbReference type="InterPro" id="IPR002882">
    <property type="entry name" value="CofD"/>
</dbReference>
<organism evidence="4">
    <name type="scientific">Thermorudis peleae</name>
    <dbReference type="NCBI Taxonomy" id="1382356"/>
    <lineage>
        <taxon>Bacteria</taxon>
        <taxon>Pseudomonadati</taxon>
        <taxon>Thermomicrobiota</taxon>
        <taxon>Thermomicrobia</taxon>
        <taxon>Thermomicrobia incertae sedis</taxon>
        <taxon>Thermorudis</taxon>
    </lineage>
</organism>
<dbReference type="SUPFAM" id="SSF142338">
    <property type="entry name" value="CofD-like"/>
    <property type="match status" value="1"/>
</dbReference>
<keyword evidence="3" id="KW-0812">Transmembrane</keyword>
<name>A0A831TCL3_9BACT</name>
<dbReference type="EMBL" id="DSIY01000026">
    <property type="protein sequence ID" value="HEG90031.1"/>
    <property type="molecule type" value="Genomic_DNA"/>
</dbReference>
<dbReference type="AlphaFoldDB" id="A0A831TCL3"/>
<dbReference type="CDD" id="cd07187">
    <property type="entry name" value="YvcK_like"/>
    <property type="match status" value="1"/>
</dbReference>
<comment type="subcellular location">
    <subcellularLocation>
        <location evidence="2">Cytoplasm</location>
    </subcellularLocation>
</comment>
<accession>A0A831TCL3</accession>
<dbReference type="PANTHER" id="PTHR30135">
    <property type="entry name" value="UNCHARACTERIZED PROTEIN YVCK-RELATED"/>
    <property type="match status" value="1"/>
</dbReference>
<feature type="transmembrane region" description="Helical" evidence="3">
    <location>
        <begin position="16"/>
        <end position="39"/>
    </location>
</feature>
<dbReference type="Gene3D" id="3.40.50.10680">
    <property type="entry name" value="CofD-like domains"/>
    <property type="match status" value="1"/>
</dbReference>
<keyword evidence="3" id="KW-0472">Membrane</keyword>
<comment type="caution">
    <text evidence="4">The sequence shown here is derived from an EMBL/GenBank/DDBJ whole genome shotgun (WGS) entry which is preliminary data.</text>
</comment>
<gene>
    <name evidence="4" type="ORF">ENP34_01085</name>
</gene>
<dbReference type="GO" id="GO:0005737">
    <property type="term" value="C:cytoplasm"/>
    <property type="evidence" value="ECO:0007669"/>
    <property type="project" value="UniProtKB-SubCell"/>
</dbReference>
<dbReference type="PANTHER" id="PTHR30135:SF3">
    <property type="entry name" value="GLUCONEOGENESIS FACTOR-RELATED"/>
    <property type="match status" value="1"/>
</dbReference>
<proteinExistence type="inferred from homology"/>
<evidence type="ECO:0000313" key="4">
    <source>
        <dbReference type="EMBL" id="HEG90031.1"/>
    </source>
</evidence>
<reference evidence="4" key="1">
    <citation type="journal article" date="2020" name="mSystems">
        <title>Genome- and Community-Level Interaction Insights into Carbon Utilization and Element Cycling Functions of Hydrothermarchaeota in Hydrothermal Sediment.</title>
        <authorList>
            <person name="Zhou Z."/>
            <person name="Liu Y."/>
            <person name="Xu W."/>
            <person name="Pan J."/>
            <person name="Luo Z.H."/>
            <person name="Li M."/>
        </authorList>
    </citation>
    <scope>NUCLEOTIDE SEQUENCE [LARGE SCALE GENOMIC DNA]</scope>
    <source>
        <strain evidence="4">SpSt-210</strain>
    </source>
</reference>
<dbReference type="NCBIfam" id="TIGR01826">
    <property type="entry name" value="CofD_related"/>
    <property type="match status" value="1"/>
</dbReference>
<evidence type="ECO:0000256" key="2">
    <source>
        <dbReference type="HAMAP-Rule" id="MF_00973"/>
    </source>
</evidence>
<keyword evidence="1 2" id="KW-0963">Cytoplasm</keyword>
<dbReference type="InterPro" id="IPR010119">
    <property type="entry name" value="Gluconeogen_factor"/>
</dbReference>
<comment type="function">
    <text evidence="2">Required for morphogenesis under gluconeogenic growth conditions.</text>
</comment>
<dbReference type="InterPro" id="IPR038136">
    <property type="entry name" value="CofD-like_dom_sf"/>
</dbReference>
<evidence type="ECO:0000256" key="3">
    <source>
        <dbReference type="SAM" id="Phobius"/>
    </source>
</evidence>
<feature type="transmembrane region" description="Helical" evidence="3">
    <location>
        <begin position="67"/>
        <end position="84"/>
    </location>
</feature>
<dbReference type="HAMAP" id="MF_00973">
    <property type="entry name" value="Gluconeogen_factor"/>
    <property type="match status" value="1"/>
</dbReference>